<dbReference type="EMBL" id="JBHSDJ010000114">
    <property type="protein sequence ID" value="MFC4248100.1"/>
    <property type="molecule type" value="Genomic_DNA"/>
</dbReference>
<dbReference type="GeneID" id="71855883"/>
<dbReference type="RefSeq" id="WP_246975944.1">
    <property type="nucleotide sequence ID" value="NZ_CP095398.1"/>
</dbReference>
<comment type="caution">
    <text evidence="4">The sequence shown here is derived from an EMBL/GenBank/DDBJ whole genome shotgun (WGS) entry which is preliminary data.</text>
</comment>
<name>A0ABD5P1Z3_9EURY</name>
<organism evidence="4 5">
    <name type="scientific">Natribaculum luteum</name>
    <dbReference type="NCBI Taxonomy" id="1586232"/>
    <lineage>
        <taxon>Archaea</taxon>
        <taxon>Methanobacteriati</taxon>
        <taxon>Methanobacteriota</taxon>
        <taxon>Stenosarchaea group</taxon>
        <taxon>Halobacteria</taxon>
        <taxon>Halobacteriales</taxon>
        <taxon>Natrialbaceae</taxon>
        <taxon>Natribaculum</taxon>
    </lineage>
</organism>
<dbReference type="PANTHER" id="PTHR43877">
    <property type="entry name" value="AMINOALKYLPHOSPHONATE N-ACETYLTRANSFERASE-RELATED-RELATED"/>
    <property type="match status" value="1"/>
</dbReference>
<sequence>MEIREANATDQDEITEVARQSLQASYALSPAIIDEAVTQWHGDEASTAALERSDRLVLVAVRDDDVVGFTESTVGTYGDIHWLHVAPADRGRGIGSELFERTLTALQERGAKRLRGRVLNVNAEGNAFYERHGLRRVDARQVNVGGRSFVENIYAKMADAKRETVTTQAGEQLYVAPDHDLGSNGVFQAVYTDPERTEQYGYYCARCDGLATAMDAMGRLECADCGNVSKPARWDAAYL</sequence>
<dbReference type="PROSITE" id="PS51186">
    <property type="entry name" value="GNAT"/>
    <property type="match status" value="1"/>
</dbReference>
<evidence type="ECO:0000259" key="3">
    <source>
        <dbReference type="PROSITE" id="PS51186"/>
    </source>
</evidence>
<feature type="domain" description="N-acetyltransferase" evidence="3">
    <location>
        <begin position="1"/>
        <end position="159"/>
    </location>
</feature>
<dbReference type="InterPro" id="IPR000182">
    <property type="entry name" value="GNAT_dom"/>
</dbReference>
<dbReference type="GO" id="GO:0016746">
    <property type="term" value="F:acyltransferase activity"/>
    <property type="evidence" value="ECO:0007669"/>
    <property type="project" value="UniProtKB-KW"/>
</dbReference>
<accession>A0ABD5P1Z3</accession>
<keyword evidence="1 4" id="KW-0808">Transferase</keyword>
<dbReference type="Pfam" id="PF19133">
    <property type="entry name" value="DUF5816"/>
    <property type="match status" value="1"/>
</dbReference>
<keyword evidence="2 4" id="KW-0012">Acyltransferase</keyword>
<proteinExistence type="predicted"/>
<evidence type="ECO:0000313" key="5">
    <source>
        <dbReference type="Proteomes" id="UP001595821"/>
    </source>
</evidence>
<dbReference type="Pfam" id="PF13673">
    <property type="entry name" value="Acetyltransf_10"/>
    <property type="match status" value="1"/>
</dbReference>
<protein>
    <submittedName>
        <fullName evidence="4">GNAT family N-acetyltransferase</fullName>
        <ecNumber evidence="4">2.3.1.-</ecNumber>
    </submittedName>
</protein>
<reference evidence="4 5" key="1">
    <citation type="journal article" date="2014" name="Int. J. Syst. Evol. Microbiol.">
        <title>Complete genome sequence of Corynebacterium casei LMG S-19264T (=DSM 44701T), isolated from a smear-ripened cheese.</title>
        <authorList>
            <consortium name="US DOE Joint Genome Institute (JGI-PGF)"/>
            <person name="Walter F."/>
            <person name="Albersmeier A."/>
            <person name="Kalinowski J."/>
            <person name="Ruckert C."/>
        </authorList>
    </citation>
    <scope>NUCLEOTIDE SEQUENCE [LARGE SCALE GENOMIC DNA]</scope>
    <source>
        <strain evidence="4 5">IBRC-M 10912</strain>
    </source>
</reference>
<dbReference type="InterPro" id="IPR043854">
    <property type="entry name" value="DUF5816"/>
</dbReference>
<dbReference type="AlphaFoldDB" id="A0ABD5P1Z3"/>
<evidence type="ECO:0000313" key="4">
    <source>
        <dbReference type="EMBL" id="MFC4248100.1"/>
    </source>
</evidence>
<evidence type="ECO:0000256" key="2">
    <source>
        <dbReference type="ARBA" id="ARBA00023315"/>
    </source>
</evidence>
<dbReference type="PANTHER" id="PTHR43877:SF1">
    <property type="entry name" value="ACETYLTRANSFERASE"/>
    <property type="match status" value="1"/>
</dbReference>
<gene>
    <name evidence="4" type="ORF">ACFOZ7_14345</name>
</gene>
<dbReference type="CDD" id="cd04301">
    <property type="entry name" value="NAT_SF"/>
    <property type="match status" value="1"/>
</dbReference>
<dbReference type="SUPFAM" id="SSF55729">
    <property type="entry name" value="Acyl-CoA N-acyltransferases (Nat)"/>
    <property type="match status" value="1"/>
</dbReference>
<dbReference type="InterPro" id="IPR050832">
    <property type="entry name" value="Bact_Acetyltransf"/>
</dbReference>
<dbReference type="Proteomes" id="UP001595821">
    <property type="component" value="Unassembled WGS sequence"/>
</dbReference>
<dbReference type="EC" id="2.3.1.-" evidence="4"/>
<evidence type="ECO:0000256" key="1">
    <source>
        <dbReference type="ARBA" id="ARBA00022679"/>
    </source>
</evidence>
<dbReference type="InterPro" id="IPR016181">
    <property type="entry name" value="Acyl_CoA_acyltransferase"/>
</dbReference>
<dbReference type="Gene3D" id="3.40.630.30">
    <property type="match status" value="1"/>
</dbReference>